<dbReference type="Proteomes" id="UP000015350">
    <property type="component" value="Unassembled WGS sequence"/>
</dbReference>
<evidence type="ECO:0000313" key="2">
    <source>
        <dbReference type="EMBL" id="EPY02185.1"/>
    </source>
</evidence>
<evidence type="ECO:0000313" key="3">
    <source>
        <dbReference type="Proteomes" id="UP000015350"/>
    </source>
</evidence>
<dbReference type="InterPro" id="IPR012337">
    <property type="entry name" value="RNaseH-like_sf"/>
</dbReference>
<feature type="domain" description="Integrase catalytic" evidence="1">
    <location>
        <begin position="112"/>
        <end position="273"/>
    </location>
</feature>
<proteinExistence type="predicted"/>
<gene>
    <name evidence="2" type="ORF">K678_06896</name>
</gene>
<dbReference type="InterPro" id="IPR001584">
    <property type="entry name" value="Integrase_cat-core"/>
</dbReference>
<evidence type="ECO:0000259" key="1">
    <source>
        <dbReference type="PROSITE" id="PS50994"/>
    </source>
</evidence>
<dbReference type="NCBIfam" id="NF033516">
    <property type="entry name" value="transpos_IS3"/>
    <property type="match status" value="1"/>
</dbReference>
<dbReference type="InterPro" id="IPR048020">
    <property type="entry name" value="Transpos_IS3"/>
</dbReference>
<dbReference type="PANTHER" id="PTHR47515">
    <property type="entry name" value="LOW CALCIUM RESPONSE LOCUS PROTEIN T"/>
    <property type="match status" value="1"/>
</dbReference>
<name>S9TUN5_MAGFU</name>
<dbReference type="PROSITE" id="PS50994">
    <property type="entry name" value="INTEGRASE"/>
    <property type="match status" value="1"/>
</dbReference>
<dbReference type="InterPro" id="IPR036397">
    <property type="entry name" value="RNaseH_sf"/>
</dbReference>
<protein>
    <submittedName>
        <fullName evidence="2">Transposase</fullName>
    </submittedName>
</protein>
<dbReference type="Pfam" id="PF13683">
    <property type="entry name" value="rve_3"/>
    <property type="match status" value="1"/>
</dbReference>
<reference evidence="2 3" key="1">
    <citation type="submission" date="2013-04" db="EMBL/GenBank/DDBJ databases">
        <authorList>
            <person name="Kuznetsov B."/>
            <person name="Ivanovsky R."/>
        </authorList>
    </citation>
    <scope>NUCLEOTIDE SEQUENCE [LARGE SCALE GENOMIC DNA]</scope>
    <source>
        <strain evidence="2 3">MGU-K5</strain>
    </source>
</reference>
<dbReference type="AlphaFoldDB" id="S9TUN5"/>
<dbReference type="GO" id="GO:0015074">
    <property type="term" value="P:DNA integration"/>
    <property type="evidence" value="ECO:0007669"/>
    <property type="project" value="InterPro"/>
</dbReference>
<dbReference type="STRING" id="1316936.K678_06896"/>
<dbReference type="GO" id="GO:0003676">
    <property type="term" value="F:nucleic acid binding"/>
    <property type="evidence" value="ECO:0007669"/>
    <property type="project" value="InterPro"/>
</dbReference>
<sequence length="301" mass="34064">MVTPAVRRSAVAHVRELFGLSERRACCIVGISRRVVRYRSCRPDDGAIRSRLRDLAAKRRRFGFRRLGLLLEREGIMLSRNKLLRLYREEKLAVRRRTGRKRALGTRAPMAIPMGPNQRWSLDFVSDAFTDGRRFRILAVVDDHTRECLTLVADTSLSGARVARELDALMARQGRPMMMVSDNGTELTSMAILRWCQESRVEWHYIAPGKPTQNAFIESFNGRLRDECLNETLFTSLNHARAVLAAWKEDYNHVRPHTSLGGATPAEMAARSRTQPGPGHAPALVAITAHFGHQHQTGLYL</sequence>
<dbReference type="EMBL" id="AQPH01000019">
    <property type="protein sequence ID" value="EPY02185.1"/>
    <property type="molecule type" value="Genomic_DNA"/>
</dbReference>
<comment type="caution">
    <text evidence="2">The sequence shown here is derived from an EMBL/GenBank/DDBJ whole genome shotgun (WGS) entry which is preliminary data.</text>
</comment>
<dbReference type="Gene3D" id="3.30.420.10">
    <property type="entry name" value="Ribonuclease H-like superfamily/Ribonuclease H"/>
    <property type="match status" value="1"/>
</dbReference>
<dbReference type="eggNOG" id="COG2801">
    <property type="taxonomic scope" value="Bacteria"/>
</dbReference>
<dbReference type="SUPFAM" id="SSF53098">
    <property type="entry name" value="Ribonuclease H-like"/>
    <property type="match status" value="1"/>
</dbReference>
<organism evidence="2 3">
    <name type="scientific">Magnetospirillum fulvum MGU-K5</name>
    <dbReference type="NCBI Taxonomy" id="1316936"/>
    <lineage>
        <taxon>Bacteria</taxon>
        <taxon>Pseudomonadati</taxon>
        <taxon>Pseudomonadota</taxon>
        <taxon>Alphaproteobacteria</taxon>
        <taxon>Rhodospirillales</taxon>
        <taxon>Rhodospirillaceae</taxon>
        <taxon>Magnetospirillum</taxon>
    </lineage>
</organism>
<dbReference type="PANTHER" id="PTHR47515:SF1">
    <property type="entry name" value="BLR2054 PROTEIN"/>
    <property type="match status" value="1"/>
</dbReference>
<dbReference type="PATRIC" id="fig|1316936.3.peg.1381"/>
<accession>S9TUN5</accession>